<dbReference type="Proteomes" id="UP000218944">
    <property type="component" value="Unassembled WGS sequence"/>
</dbReference>
<comment type="caution">
    <text evidence="2">The sequence shown here is derived from an EMBL/GenBank/DDBJ whole genome shotgun (WGS) entry which is preliminary data.</text>
</comment>
<name>A0A2A2DC43_9ACTN</name>
<keyword evidence="1" id="KW-0812">Transmembrane</keyword>
<keyword evidence="1" id="KW-0472">Membrane</keyword>
<evidence type="ECO:0008006" key="4">
    <source>
        <dbReference type="Google" id="ProtNLM"/>
    </source>
</evidence>
<dbReference type="RefSeq" id="WP_095579146.1">
    <property type="nucleotide sequence ID" value="NZ_JAJQQQ010000013.1"/>
</dbReference>
<evidence type="ECO:0000256" key="1">
    <source>
        <dbReference type="SAM" id="Phobius"/>
    </source>
</evidence>
<keyword evidence="3" id="KW-1185">Reference proteome</keyword>
<dbReference type="EMBL" id="NSJV01000087">
    <property type="protein sequence ID" value="PAU50048.1"/>
    <property type="molecule type" value="Genomic_DNA"/>
</dbReference>
<feature type="transmembrane region" description="Helical" evidence="1">
    <location>
        <begin position="94"/>
        <end position="117"/>
    </location>
</feature>
<evidence type="ECO:0000313" key="2">
    <source>
        <dbReference type="EMBL" id="PAU50048.1"/>
    </source>
</evidence>
<accession>A0A2A2DC43</accession>
<dbReference type="AlphaFoldDB" id="A0A2A2DC43"/>
<gene>
    <name evidence="2" type="ORF">CK936_04535</name>
</gene>
<proteinExistence type="predicted"/>
<evidence type="ECO:0000313" key="3">
    <source>
        <dbReference type="Proteomes" id="UP000218944"/>
    </source>
</evidence>
<protein>
    <recommendedName>
        <fullName evidence="4">Transmembrane protein</fullName>
    </recommendedName>
</protein>
<sequence>MSHNPMTEEEERESARLIAQAYAPESRPAVRPDVAALLERHREEARHFASTPYVPQPDPVRPPEPMPAWAKGVALAAPTTGAGVWLALEGVRGVLQAVSLELAAALGVGGLFLWLVLRSAAQRGPRKVVNDYRGSTITNRKSSGLTYKSNNG</sequence>
<organism evidence="2 3">
    <name type="scientific">Streptomyces albireticuli</name>
    <dbReference type="NCBI Taxonomy" id="1940"/>
    <lineage>
        <taxon>Bacteria</taxon>
        <taxon>Bacillati</taxon>
        <taxon>Actinomycetota</taxon>
        <taxon>Actinomycetes</taxon>
        <taxon>Kitasatosporales</taxon>
        <taxon>Streptomycetaceae</taxon>
        <taxon>Streptomyces</taxon>
    </lineage>
</organism>
<keyword evidence="1" id="KW-1133">Transmembrane helix</keyword>
<reference evidence="2 3" key="1">
    <citation type="submission" date="2017-08" db="EMBL/GenBank/DDBJ databases">
        <title>Genome sequence of Streptomyces albireticuli NRRL B-1670.</title>
        <authorList>
            <person name="Graham D.E."/>
            <person name="Mahan K.M."/>
            <person name="Klingeman D.M."/>
            <person name="Hettich R.L."/>
            <person name="Parry R.J."/>
            <person name="Spain J.C."/>
        </authorList>
    </citation>
    <scope>NUCLEOTIDE SEQUENCE [LARGE SCALE GENOMIC DNA]</scope>
    <source>
        <strain evidence="2 3">NRRL B-1670</strain>
    </source>
</reference>